<gene>
    <name evidence="1" type="ORF">K7432_011442</name>
</gene>
<evidence type="ECO:0000313" key="1">
    <source>
        <dbReference type="EMBL" id="KAK9762637.1"/>
    </source>
</evidence>
<keyword evidence="2" id="KW-1185">Reference proteome</keyword>
<protein>
    <submittedName>
        <fullName evidence="1">Uncharacterized protein</fullName>
    </submittedName>
</protein>
<dbReference type="Proteomes" id="UP001479436">
    <property type="component" value="Unassembled WGS sequence"/>
</dbReference>
<reference evidence="1 2" key="1">
    <citation type="submission" date="2023-04" db="EMBL/GenBank/DDBJ databases">
        <title>Genome of Basidiobolus ranarum AG-B5.</title>
        <authorList>
            <person name="Stajich J.E."/>
            <person name="Carter-House D."/>
            <person name="Gryganskyi A."/>
        </authorList>
    </citation>
    <scope>NUCLEOTIDE SEQUENCE [LARGE SCALE GENOMIC DNA]</scope>
    <source>
        <strain evidence="1 2">AG-B5</strain>
    </source>
</reference>
<proteinExistence type="predicted"/>
<dbReference type="EMBL" id="JASJQH010000884">
    <property type="protein sequence ID" value="KAK9762637.1"/>
    <property type="molecule type" value="Genomic_DNA"/>
</dbReference>
<comment type="caution">
    <text evidence="1">The sequence shown here is derived from an EMBL/GenBank/DDBJ whole genome shotgun (WGS) entry which is preliminary data.</text>
</comment>
<sequence>MVELFRFLFLAHEINFVHWSMAGAKAKYLLPIMIRIHRRNHEKNLHPKDICVAERPDVEVRANGSVHFQTNFQRFPSKTHMLFRPNFEYDRGYLVMFQ</sequence>
<evidence type="ECO:0000313" key="2">
    <source>
        <dbReference type="Proteomes" id="UP001479436"/>
    </source>
</evidence>
<organism evidence="1 2">
    <name type="scientific">Basidiobolus ranarum</name>
    <dbReference type="NCBI Taxonomy" id="34480"/>
    <lineage>
        <taxon>Eukaryota</taxon>
        <taxon>Fungi</taxon>
        <taxon>Fungi incertae sedis</taxon>
        <taxon>Zoopagomycota</taxon>
        <taxon>Entomophthoromycotina</taxon>
        <taxon>Basidiobolomycetes</taxon>
        <taxon>Basidiobolales</taxon>
        <taxon>Basidiobolaceae</taxon>
        <taxon>Basidiobolus</taxon>
    </lineage>
</organism>
<accession>A0ABR2WMA2</accession>
<name>A0ABR2WMA2_9FUNG</name>